<evidence type="ECO:0008006" key="3">
    <source>
        <dbReference type="Google" id="ProtNLM"/>
    </source>
</evidence>
<dbReference type="Proteomes" id="UP001194098">
    <property type="component" value="Unassembled WGS sequence"/>
</dbReference>
<comment type="caution">
    <text evidence="1">The sequence shown here is derived from an EMBL/GenBank/DDBJ whole genome shotgun (WGS) entry which is preliminary data.</text>
</comment>
<dbReference type="Gene3D" id="3.30.70.270">
    <property type="match status" value="1"/>
</dbReference>
<name>A0AAW3W558_CLOBE</name>
<proteinExistence type="predicted"/>
<reference evidence="1" key="1">
    <citation type="submission" date="2020-04" db="EMBL/GenBank/DDBJ databases">
        <authorList>
            <person name="Brown S."/>
        </authorList>
    </citation>
    <scope>NUCLEOTIDE SEQUENCE</scope>
    <source>
        <strain evidence="1">DJ015</strain>
    </source>
</reference>
<accession>A0AAW3W558</accession>
<protein>
    <recommendedName>
        <fullName evidence="3">Transcriptional regulator</fullName>
    </recommendedName>
</protein>
<organism evidence="1 2">
    <name type="scientific">Clostridium beijerinckii</name>
    <name type="common">Clostridium MP</name>
    <dbReference type="NCBI Taxonomy" id="1520"/>
    <lineage>
        <taxon>Bacteria</taxon>
        <taxon>Bacillati</taxon>
        <taxon>Bacillota</taxon>
        <taxon>Clostridia</taxon>
        <taxon>Eubacteriales</taxon>
        <taxon>Clostridiaceae</taxon>
        <taxon>Clostridium</taxon>
    </lineage>
</organism>
<evidence type="ECO:0000313" key="1">
    <source>
        <dbReference type="EMBL" id="MBC2474026.1"/>
    </source>
</evidence>
<dbReference type="InterPro" id="IPR043128">
    <property type="entry name" value="Rev_trsase/Diguanyl_cyclase"/>
</dbReference>
<reference evidence="1" key="2">
    <citation type="journal article" date="2022" name="Nat. Biotechnol.">
        <title>Carbon-negative production of acetone and isopropanol by gas fermentation at industrial pilot scale.</title>
        <authorList>
            <person name="Liew F.E."/>
            <person name="Nogle R."/>
            <person name="Abdalla T."/>
            <person name="Rasor B.J."/>
            <person name="Canter C."/>
            <person name="Jensen R.O."/>
            <person name="Wang L."/>
            <person name="Strutz J."/>
            <person name="Chirania P."/>
            <person name="De Tissera S."/>
            <person name="Mueller A.P."/>
            <person name="Ruan Z."/>
            <person name="Gao A."/>
            <person name="Tran L."/>
            <person name="Engle N.L."/>
            <person name="Bromley J.C."/>
            <person name="Daniell J."/>
            <person name="Conrado R."/>
            <person name="Tschaplinski T.J."/>
            <person name="Giannone R.J."/>
            <person name="Hettich R.L."/>
            <person name="Karim A.S."/>
            <person name="Simpson S.D."/>
            <person name="Brown S.D."/>
            <person name="Leang C."/>
            <person name="Jewett M.C."/>
            <person name="Kopke M."/>
        </authorList>
    </citation>
    <scope>NUCLEOTIDE SEQUENCE</scope>
    <source>
        <strain evidence="1">DJ015</strain>
    </source>
</reference>
<dbReference type="RefSeq" id="WP_017211984.1">
    <property type="nucleotide sequence ID" value="NZ_JABAGV010000008.1"/>
</dbReference>
<sequence length="432" mass="49093">MNKIGVMGPRQSVERILSVAKEMKTNFEFIPYPYESTSEIKELILDNNYKVNAWLFSGPVVYLVAKEALESDKNTFYITATESGLFKAMLDFIYEQNGTLNSFSIDLPKDMYPLDNTLKQLDNPPKNIYVKYMDSQTKSEELLEFHMNLWKQGKTEGGISCLPSITEELKRVGVPASWLTTSRLETRKAIEIVVENLRSSYFKGAQIGVEMIQVENFDKVINKVKSTYYLQRLELRLKDIIIGLCEKIDGSLSERGNGRYVIISTRGAIEDEISTLKNTILQLSVEADSNVDVGIGYGETVLSAEVNAYNAMQQSKEKSGSDIVIIQENGLIIEYDEKEEELAYFPRTSDSELIDKLKSGNISVKTYKKIYALNQKMGWCQFTTRDIANNLQMTERNSRRIVSELCKIGLVLCVGEEDFSTRGRPSKLYKLI</sequence>
<dbReference type="AlphaFoldDB" id="A0AAW3W558"/>
<evidence type="ECO:0000313" key="2">
    <source>
        <dbReference type="Proteomes" id="UP001194098"/>
    </source>
</evidence>
<gene>
    <name evidence="1" type="ORF">HGI39_04765</name>
</gene>
<dbReference type="EMBL" id="JABAGV010000008">
    <property type="protein sequence ID" value="MBC2474026.1"/>
    <property type="molecule type" value="Genomic_DNA"/>
</dbReference>